<dbReference type="RefSeq" id="WP_004461456.1">
    <property type="nucleotide sequence ID" value="NZ_CP006694.1"/>
</dbReference>
<name>K8Y8X5_9LEPT</name>
<proteinExistence type="predicted"/>
<protein>
    <submittedName>
        <fullName evidence="1">Uncharacterized protein</fullName>
    </submittedName>
</protein>
<reference evidence="1 2" key="1">
    <citation type="journal article" date="2012" name="Gene">
        <title>Sequence of Leptospira santarosai serovar Shermani genome and prediction of virulence-associated genes.</title>
        <authorList>
            <person name="Chou L.F."/>
            <person name="Chen Y.T."/>
            <person name="Lu C.W."/>
            <person name="Ko Y.C."/>
            <person name="Tang C.Y."/>
            <person name="Pan M.J."/>
            <person name="Tian Y.C."/>
            <person name="Chiu C.H."/>
            <person name="Hung C.C."/>
            <person name="Yang C.W."/>
        </authorList>
    </citation>
    <scope>NUCLEOTIDE SEQUENCE [LARGE SCALE GENOMIC DNA]</scope>
    <source>
        <strain evidence="1">LT 821</strain>
    </source>
</reference>
<dbReference type="AlphaFoldDB" id="K8Y8X5"/>
<gene>
    <name evidence="1" type="ORF">LSS_13934</name>
</gene>
<dbReference type="EMBL" id="CP006694">
    <property type="protein sequence ID" value="EKT86190.1"/>
    <property type="molecule type" value="Genomic_DNA"/>
</dbReference>
<evidence type="ECO:0000313" key="2">
    <source>
        <dbReference type="Proteomes" id="UP000035800"/>
    </source>
</evidence>
<dbReference type="STRING" id="758847.LSS_13934"/>
<sequence>MNPHLQNNSESEKNDAVAIPTDLLIDLRERSLKFVSDFSQSDEPVRKSISKLTRISWEEIFMKTVHQLNTYWKEVGTEISGKLSGVLFFWDDTEGDTGLSACFTTDNNDPDDLLNEFDGGESTVDFDFVFSKIVPAYEEYEEAEQIHFRLRNDLLDLIFEKAVAYSLTQTDFLKIKKMDPLYIYRAYAHDDNPPGLMSKVGKNKPKVLDAKGFIKRRILKDHPYFSQIFDTEEWAEQYQDKFREISQSGLAETLDLFLFTYLKENSKPEYIRAIAERLPRSPKTVTSNRLALVLAGYFANSEQSELALQHLRILKKEEHLPSHFLWAREYFSLLEENPEFKSFSQWVQSSES</sequence>
<organism evidence="1 2">
    <name type="scientific">Leptospira santarosai serovar Shermani str. LT 821</name>
    <dbReference type="NCBI Taxonomy" id="758847"/>
    <lineage>
        <taxon>Bacteria</taxon>
        <taxon>Pseudomonadati</taxon>
        <taxon>Spirochaetota</taxon>
        <taxon>Spirochaetia</taxon>
        <taxon>Leptospirales</taxon>
        <taxon>Leptospiraceae</taxon>
        <taxon>Leptospira</taxon>
    </lineage>
</organism>
<dbReference type="PATRIC" id="fig|758847.3.peg.2913"/>
<evidence type="ECO:0000313" key="1">
    <source>
        <dbReference type="EMBL" id="EKT86190.1"/>
    </source>
</evidence>
<reference evidence="1 2" key="2">
    <citation type="journal article" date="2014" name="Emerg. Microbes Infect.">
        <title>Potential impact on kidney infection: a whole-genome analysis of Leptospira santarosai serovar Shermani.</title>
        <authorList>
            <person name="Chou L.F."/>
            <person name="Chen T.W."/>
            <person name="Ko Y.C."/>
            <person name="Pan M.J."/>
            <person name="Tian Y.C."/>
            <person name="Chiu C.H."/>
            <person name="Tang P."/>
            <person name="Hung C.C."/>
            <person name="Yang C.W."/>
        </authorList>
    </citation>
    <scope>NUCLEOTIDE SEQUENCE</scope>
    <source>
        <strain evidence="1 2">LT 821</strain>
    </source>
</reference>
<dbReference type="KEGG" id="lst:LSS_13934"/>
<dbReference type="Proteomes" id="UP000035800">
    <property type="component" value="Chromosome I"/>
</dbReference>
<dbReference type="GeneID" id="29741556"/>
<accession>K8Y8X5</accession>